<dbReference type="Proteomes" id="UP000785679">
    <property type="component" value="Unassembled WGS sequence"/>
</dbReference>
<dbReference type="Gene3D" id="3.90.190.10">
    <property type="entry name" value="Protein tyrosine phosphatase superfamily"/>
    <property type="match status" value="1"/>
</dbReference>
<dbReference type="SUPFAM" id="SSF52799">
    <property type="entry name" value="(Phosphotyrosine protein) phosphatases II"/>
    <property type="match status" value="1"/>
</dbReference>
<feature type="domain" description="Tyrosine specific protein phosphatases" evidence="2">
    <location>
        <begin position="109"/>
        <end position="148"/>
    </location>
</feature>
<evidence type="ECO:0000259" key="2">
    <source>
        <dbReference type="PROSITE" id="PS50056"/>
    </source>
</evidence>
<dbReference type="GO" id="GO:0019203">
    <property type="term" value="F:carbohydrate phosphatase activity"/>
    <property type="evidence" value="ECO:0007669"/>
    <property type="project" value="TreeGrafter"/>
</dbReference>
<dbReference type="InterPro" id="IPR020422">
    <property type="entry name" value="TYR_PHOSPHATASE_DUAL_dom"/>
</dbReference>
<reference evidence="3" key="1">
    <citation type="submission" date="2019-06" db="EMBL/GenBank/DDBJ databases">
        <authorList>
            <person name="Zheng W."/>
        </authorList>
    </citation>
    <scope>NUCLEOTIDE SEQUENCE</scope>
    <source>
        <strain evidence="3">QDHG01</strain>
    </source>
</reference>
<dbReference type="GO" id="GO:2001070">
    <property type="term" value="F:starch binding"/>
    <property type="evidence" value="ECO:0007669"/>
    <property type="project" value="TreeGrafter"/>
</dbReference>
<dbReference type="GO" id="GO:0009507">
    <property type="term" value="C:chloroplast"/>
    <property type="evidence" value="ECO:0007669"/>
    <property type="project" value="TreeGrafter"/>
</dbReference>
<proteinExistence type="predicted"/>
<evidence type="ECO:0008006" key="5">
    <source>
        <dbReference type="Google" id="ProtNLM"/>
    </source>
</evidence>
<dbReference type="InterPro" id="IPR052832">
    <property type="entry name" value="Starch-Glucan_Phosphatase"/>
</dbReference>
<dbReference type="OrthoDB" id="283460at2759"/>
<dbReference type="EMBL" id="RRYP01008141">
    <property type="protein sequence ID" value="TNV79982.1"/>
    <property type="molecule type" value="Genomic_DNA"/>
</dbReference>
<dbReference type="InterPro" id="IPR000340">
    <property type="entry name" value="Dual-sp_phosphatase_cat-dom"/>
</dbReference>
<comment type="caution">
    <text evidence="3">The sequence shown here is derived from an EMBL/GenBank/DDBJ whole genome shotgun (WGS) entry which is preliminary data.</text>
</comment>
<dbReference type="InterPro" id="IPR029021">
    <property type="entry name" value="Prot-tyrosine_phosphatase-like"/>
</dbReference>
<organism evidence="3 4">
    <name type="scientific">Halteria grandinella</name>
    <dbReference type="NCBI Taxonomy" id="5974"/>
    <lineage>
        <taxon>Eukaryota</taxon>
        <taxon>Sar</taxon>
        <taxon>Alveolata</taxon>
        <taxon>Ciliophora</taxon>
        <taxon>Intramacronucleata</taxon>
        <taxon>Spirotrichea</taxon>
        <taxon>Stichotrichia</taxon>
        <taxon>Sporadotrichida</taxon>
        <taxon>Halteriidae</taxon>
        <taxon>Halteria</taxon>
    </lineage>
</organism>
<dbReference type="PANTHER" id="PTHR46642:SF8">
    <property type="entry name" value="DUAL SPECIFICITY PROTEIN PHOSPHATASE FAMILY PROTEIN"/>
    <property type="match status" value="1"/>
</dbReference>
<evidence type="ECO:0000259" key="1">
    <source>
        <dbReference type="PROSITE" id="PS50054"/>
    </source>
</evidence>
<dbReference type="PROSITE" id="PS50054">
    <property type="entry name" value="TYR_PHOSPHATASE_DUAL"/>
    <property type="match status" value="1"/>
</dbReference>
<sequence>MINKADESFVGGLFFSKIGDTGIYIGPYPQTQDDVEALFQAGITGVLNVQTEDDFMQRSIDWSKMQAYYKGRNIQPECCPVQDLEKPDVDLNLSLGAKKLDEMLKRKLKVYVHCTTGMDRAPAVVLTYLSIFYDMDPNIADQFVKSHRSVSQPDLAAVKRAVSNGKRGVYNE</sequence>
<feature type="domain" description="Tyrosine-protein phosphatase" evidence="1">
    <location>
        <begin position="14"/>
        <end position="171"/>
    </location>
</feature>
<dbReference type="PROSITE" id="PS50056">
    <property type="entry name" value="TYR_PHOSPHATASE_2"/>
    <property type="match status" value="1"/>
</dbReference>
<evidence type="ECO:0000313" key="3">
    <source>
        <dbReference type="EMBL" id="TNV79982.1"/>
    </source>
</evidence>
<accession>A0A8J8T2M4</accession>
<gene>
    <name evidence="3" type="ORF">FGO68_gene17402</name>
</gene>
<dbReference type="Pfam" id="PF00782">
    <property type="entry name" value="DSPc"/>
    <property type="match status" value="1"/>
</dbReference>
<dbReference type="PANTHER" id="PTHR46642">
    <property type="entry name" value="DUAL SPECIFICITY PHOSPHATASE, SUBGROUP, CATALYTIC DOMAIN"/>
    <property type="match status" value="1"/>
</dbReference>
<evidence type="ECO:0000313" key="4">
    <source>
        <dbReference type="Proteomes" id="UP000785679"/>
    </source>
</evidence>
<keyword evidence="4" id="KW-1185">Reference proteome</keyword>
<protein>
    <recommendedName>
        <fullName evidence="5">Tyrosine specific protein phosphatases domain-containing protein</fullName>
    </recommendedName>
</protein>
<dbReference type="InterPro" id="IPR000387">
    <property type="entry name" value="Tyr_Pase_dom"/>
</dbReference>
<dbReference type="GO" id="GO:0005983">
    <property type="term" value="P:starch catabolic process"/>
    <property type="evidence" value="ECO:0007669"/>
    <property type="project" value="TreeGrafter"/>
</dbReference>
<name>A0A8J8T2M4_HALGN</name>
<dbReference type="AlphaFoldDB" id="A0A8J8T2M4"/>